<sequence length="52" mass="5875">MFTQLTKSILLPWIAIVLIVRLLTIELIVGWFSLLVQCLEIVVLCEGCVLSM</sequence>
<accession>A0A0B6XAI1</accession>
<protein>
    <submittedName>
        <fullName evidence="2">Uncharacterized protein</fullName>
    </submittedName>
</protein>
<dbReference type="KEGG" id="xbv:XBW1_3244"/>
<dbReference type="KEGG" id="xbv:XBW1_2819"/>
<organism evidence="2 4">
    <name type="scientific">Xenorhabdus bovienii</name>
    <name type="common">Xenorhabdus nematophila subsp. bovienii</name>
    <dbReference type="NCBI Taxonomy" id="40576"/>
    <lineage>
        <taxon>Bacteria</taxon>
        <taxon>Pseudomonadati</taxon>
        <taxon>Pseudomonadota</taxon>
        <taxon>Gammaproteobacteria</taxon>
        <taxon>Enterobacterales</taxon>
        <taxon>Morganellaceae</taxon>
        <taxon>Xenorhabdus</taxon>
    </lineage>
</organism>
<evidence type="ECO:0000313" key="2">
    <source>
        <dbReference type="EMBL" id="CDM90176.1"/>
    </source>
</evidence>
<keyword evidence="1" id="KW-0472">Membrane</keyword>
<dbReference type="AlphaFoldDB" id="A0A0B6XAI1"/>
<dbReference type="EMBL" id="FO818637">
    <property type="protein sequence ID" value="CDM90601.1"/>
    <property type="molecule type" value="Genomic_DNA"/>
</dbReference>
<name>A0A0B6XAI1_XENBV</name>
<evidence type="ECO:0000313" key="3">
    <source>
        <dbReference type="EMBL" id="CDM90601.1"/>
    </source>
</evidence>
<evidence type="ECO:0000313" key="4">
    <source>
        <dbReference type="Proteomes" id="UP000032930"/>
    </source>
</evidence>
<proteinExistence type="predicted"/>
<evidence type="ECO:0000256" key="1">
    <source>
        <dbReference type="SAM" id="Phobius"/>
    </source>
</evidence>
<dbReference type="Proteomes" id="UP000032930">
    <property type="component" value="Chromosome"/>
</dbReference>
<keyword evidence="1" id="KW-1133">Transmembrane helix</keyword>
<keyword evidence="1" id="KW-0812">Transmembrane</keyword>
<feature type="transmembrane region" description="Helical" evidence="1">
    <location>
        <begin position="12"/>
        <end position="36"/>
    </location>
</feature>
<dbReference type="EMBL" id="FO818637">
    <property type="protein sequence ID" value="CDM90176.1"/>
    <property type="molecule type" value="Genomic_DNA"/>
</dbReference>
<reference evidence="2 4" key="1">
    <citation type="submission" date="2014-02" db="EMBL/GenBank/DDBJ databases">
        <authorList>
            <person name="Genoscope - CEA"/>
        </authorList>
    </citation>
    <scope>NUCLEOTIDE SEQUENCE [LARGE SCALE GENOMIC DNA]</scope>
    <source>
        <strain evidence="2 4">CS03</strain>
    </source>
</reference>
<gene>
    <name evidence="2" type="ORF">XBW1_2819</name>
    <name evidence="3" type="ORF">XBW1_3244</name>
</gene>